<dbReference type="RefSeq" id="WP_280319827.1">
    <property type="nucleotide sequence ID" value="NZ_CP118605.1"/>
</dbReference>
<name>A0ABY8NDW9_9GAMM</name>
<accession>A0ABY8NDW9</accession>
<organism evidence="1 2">
    <name type="scientific">Microbulbifer bruguierae</name>
    <dbReference type="NCBI Taxonomy" id="3029061"/>
    <lineage>
        <taxon>Bacteria</taxon>
        <taxon>Pseudomonadati</taxon>
        <taxon>Pseudomonadota</taxon>
        <taxon>Gammaproteobacteria</taxon>
        <taxon>Cellvibrionales</taxon>
        <taxon>Microbulbiferaceae</taxon>
        <taxon>Microbulbifer</taxon>
    </lineage>
</organism>
<reference evidence="1 2" key="1">
    <citation type="submission" date="2023-02" db="EMBL/GenBank/DDBJ databases">
        <title>Description and genomic characterization of Microbulbifer bruguierae sp. nov., isolated from the sediment of mangrove plant Bruguiera sexangula.</title>
        <authorList>
            <person name="Long M."/>
        </authorList>
    </citation>
    <scope>NUCLEOTIDE SEQUENCE [LARGE SCALE GENOMIC DNA]</scope>
    <source>
        <strain evidence="1 2">H12</strain>
    </source>
</reference>
<gene>
    <name evidence="1" type="ORF">PVT68_16125</name>
</gene>
<protein>
    <submittedName>
        <fullName evidence="1">Uncharacterized protein</fullName>
    </submittedName>
</protein>
<evidence type="ECO:0000313" key="1">
    <source>
        <dbReference type="EMBL" id="WGL16282.1"/>
    </source>
</evidence>
<proteinExistence type="predicted"/>
<dbReference type="Proteomes" id="UP001236500">
    <property type="component" value="Chromosome"/>
</dbReference>
<dbReference type="EMBL" id="CP118605">
    <property type="protein sequence ID" value="WGL16282.1"/>
    <property type="molecule type" value="Genomic_DNA"/>
</dbReference>
<evidence type="ECO:0000313" key="2">
    <source>
        <dbReference type="Proteomes" id="UP001236500"/>
    </source>
</evidence>
<keyword evidence="2" id="KW-1185">Reference proteome</keyword>
<sequence length="298" mass="33947">MNRNEFLSSLCVDDFISWLIEKVPTLEFELNFAQSRYVPSGLNMTVLGLEEVLSNYCWSAYWDAEGGERVRSSDWKSTRSSLERLSQWMQMAVEQDDDHSCYLACLAILQWGGVRGAKPFLKGLYENGDLIKYFSELVPLFDLTGHQSYTALNSENVLRFDAGLTKIHSLLDKTGSPIYDSRVGAAMAMLYALYCSDRDSDPELLCFPSGSARGDQIRNPAALGYQYAPQFFTTDVTDESWAQWQLKLGWIIRETLTRCNWFSGENDLRARCHGFEAALFMIGYDLRCFECNNEFALA</sequence>